<feature type="domain" description="Major facilitator superfamily (MFS) profile" evidence="7">
    <location>
        <begin position="38"/>
        <end position="472"/>
    </location>
</feature>
<comment type="subcellular location">
    <subcellularLocation>
        <location evidence="1">Membrane</location>
        <topology evidence="1">Multi-pass membrane protein</topology>
    </subcellularLocation>
</comment>
<keyword evidence="4 6" id="KW-0472">Membrane</keyword>
<evidence type="ECO:0000256" key="6">
    <source>
        <dbReference type="SAM" id="Phobius"/>
    </source>
</evidence>
<feature type="transmembrane region" description="Helical" evidence="6">
    <location>
        <begin position="353"/>
        <end position="375"/>
    </location>
</feature>
<comment type="caution">
    <text evidence="8">The sequence shown here is derived from an EMBL/GenBank/DDBJ whole genome shotgun (WGS) entry which is preliminary data.</text>
</comment>
<dbReference type="EMBL" id="PDHS01000383">
    <property type="protein sequence ID" value="MQM31813.1"/>
    <property type="molecule type" value="Genomic_DNA"/>
</dbReference>
<reference evidence="8 9" key="1">
    <citation type="submission" date="2017-09" db="EMBL/GenBank/DDBJ databases">
        <title>Metagenomic Analysis Reveals Denitrifying Candidatus Accumulibacter and Flanking Population as a Source of N2O.</title>
        <authorList>
            <person name="Gao H."/>
            <person name="Mao Y."/>
            <person name="Zhao X."/>
            <person name="Liu W.-T."/>
            <person name="Zhang T."/>
            <person name="Wells G."/>
        </authorList>
    </citation>
    <scope>NUCLEOTIDE SEQUENCE [LARGE SCALE GENOMIC DNA]</scope>
    <source>
        <strain evidence="8">CANDO_2_IC</strain>
    </source>
</reference>
<dbReference type="SUPFAM" id="SSF103473">
    <property type="entry name" value="MFS general substrate transporter"/>
    <property type="match status" value="1"/>
</dbReference>
<dbReference type="GO" id="GO:0022857">
    <property type="term" value="F:transmembrane transporter activity"/>
    <property type="evidence" value="ECO:0007669"/>
    <property type="project" value="InterPro"/>
</dbReference>
<dbReference type="AlphaFoldDB" id="A0A6A7RWF8"/>
<name>A0A6A7RWF8_9PROT</name>
<evidence type="ECO:0000313" key="9">
    <source>
        <dbReference type="Proteomes" id="UP000342300"/>
    </source>
</evidence>
<feature type="transmembrane region" description="Helical" evidence="6">
    <location>
        <begin position="447"/>
        <end position="469"/>
    </location>
</feature>
<accession>A0A6A7RWF8</accession>
<feature type="transmembrane region" description="Helical" evidence="6">
    <location>
        <begin position="288"/>
        <end position="309"/>
    </location>
</feature>
<keyword evidence="3 6" id="KW-1133">Transmembrane helix</keyword>
<dbReference type="FunFam" id="1.20.1250.20:FF:000168">
    <property type="entry name" value="Transporter, major facilitator family"/>
    <property type="match status" value="1"/>
</dbReference>
<feature type="non-terminal residue" evidence="8">
    <location>
        <position position="479"/>
    </location>
</feature>
<proteinExistence type="predicted"/>
<evidence type="ECO:0000256" key="3">
    <source>
        <dbReference type="ARBA" id="ARBA00022989"/>
    </source>
</evidence>
<dbReference type="PANTHER" id="PTHR42718">
    <property type="entry name" value="MAJOR FACILITATOR SUPERFAMILY MULTIDRUG TRANSPORTER MFSC"/>
    <property type="match status" value="1"/>
</dbReference>
<feature type="transmembrane region" description="Helical" evidence="6">
    <location>
        <begin position="165"/>
        <end position="186"/>
    </location>
</feature>
<feature type="transmembrane region" description="Helical" evidence="6">
    <location>
        <begin position="192"/>
        <end position="211"/>
    </location>
</feature>
<dbReference type="Proteomes" id="UP000342300">
    <property type="component" value="Unassembled WGS sequence"/>
</dbReference>
<evidence type="ECO:0000256" key="1">
    <source>
        <dbReference type="ARBA" id="ARBA00004141"/>
    </source>
</evidence>
<feature type="transmembrane region" description="Helical" evidence="6">
    <location>
        <begin position="247"/>
        <end position="267"/>
    </location>
</feature>
<dbReference type="Gene3D" id="1.20.1720.10">
    <property type="entry name" value="Multidrug resistance protein D"/>
    <property type="match status" value="1"/>
</dbReference>
<evidence type="ECO:0000256" key="2">
    <source>
        <dbReference type="ARBA" id="ARBA00022692"/>
    </source>
</evidence>
<dbReference type="InterPro" id="IPR020846">
    <property type="entry name" value="MFS_dom"/>
</dbReference>
<dbReference type="PROSITE" id="PS50850">
    <property type="entry name" value="MFS"/>
    <property type="match status" value="1"/>
</dbReference>
<organism evidence="8 9">
    <name type="scientific">Candidatus Accumulibacter phosphatis</name>
    <dbReference type="NCBI Taxonomy" id="327160"/>
    <lineage>
        <taxon>Bacteria</taxon>
        <taxon>Pseudomonadati</taxon>
        <taxon>Pseudomonadota</taxon>
        <taxon>Betaproteobacteria</taxon>
        <taxon>Candidatus Accumulibacter</taxon>
    </lineage>
</organism>
<dbReference type="PANTHER" id="PTHR42718:SF48">
    <property type="entry name" value="CONSERVED TWO-DOMAIN MEMBRANE PROTEIN-RELATED"/>
    <property type="match status" value="1"/>
</dbReference>
<dbReference type="PRINTS" id="PR01036">
    <property type="entry name" value="TCRTETB"/>
</dbReference>
<feature type="transmembrane region" description="Helical" evidence="6">
    <location>
        <begin position="223"/>
        <end position="241"/>
    </location>
</feature>
<evidence type="ECO:0000259" key="7">
    <source>
        <dbReference type="PROSITE" id="PS50850"/>
    </source>
</evidence>
<feature type="transmembrane region" description="Helical" evidence="6">
    <location>
        <begin position="321"/>
        <end position="341"/>
    </location>
</feature>
<dbReference type="GO" id="GO:0016020">
    <property type="term" value="C:membrane"/>
    <property type="evidence" value="ECO:0007669"/>
    <property type="project" value="UniProtKB-SubCell"/>
</dbReference>
<dbReference type="Pfam" id="PF07690">
    <property type="entry name" value="MFS_1"/>
    <property type="match status" value="1"/>
</dbReference>
<evidence type="ECO:0000256" key="4">
    <source>
        <dbReference type="ARBA" id="ARBA00023136"/>
    </source>
</evidence>
<feature type="region of interest" description="Disordered" evidence="5">
    <location>
        <begin position="1"/>
        <end position="28"/>
    </location>
</feature>
<feature type="transmembrane region" description="Helical" evidence="6">
    <location>
        <begin position="107"/>
        <end position="127"/>
    </location>
</feature>
<feature type="transmembrane region" description="Helical" evidence="6">
    <location>
        <begin position="37"/>
        <end position="60"/>
    </location>
</feature>
<sequence length="479" mass="49137">MASEAGSVSGARDVGAPAPPSPSSPHGDGLPLPQRGWAMLAIGLAIMMAVLDGTIANVGLPTIAADMHAGAADAVWVVNAYQLVITVLLLPLASLGEIIGYRRIYRVGLVIFTLASLACALSDSLATLTLMRALQGVGAAGIMSVNIALVRFINPRAKLGQGIGLIALIVALSAAIGPTVAAAILSVADWPWLFATNVPIGITALFAARALPRTPRAAHRFDLASALLNTLFFGLFIVAVDDIGHDGATLDTLLLFAGAGIAGVVLVRRQLLQTSPLLPIDLLRMPMFALSIATSVCSFMAQMLAFVSIPFYFQQVFGRDAVVAGLLITPWPVAVAIMAPIAGRLADRYPAGLLGGIGLGVFALGLALLAQLPAAPENADIVWRMALCGVGFGFFQSPNNRAIISATPRARSGGASGMLGTARLLGQSTGTALVALLFDVVGASAPVWALVIAAGVAVLAALVSMVRLAPQAKDRKSNG</sequence>
<dbReference type="CDD" id="cd17321">
    <property type="entry name" value="MFS_MMR_MDR_like"/>
    <property type="match status" value="1"/>
</dbReference>
<protein>
    <submittedName>
        <fullName evidence="8">MFS transporter</fullName>
    </submittedName>
</protein>
<feature type="transmembrane region" description="Helical" evidence="6">
    <location>
        <begin position="133"/>
        <end position="153"/>
    </location>
</feature>
<keyword evidence="2 6" id="KW-0812">Transmembrane</keyword>
<feature type="transmembrane region" description="Helical" evidence="6">
    <location>
        <begin position="80"/>
        <end position="100"/>
    </location>
</feature>
<dbReference type="Gene3D" id="1.20.1250.20">
    <property type="entry name" value="MFS general substrate transporter like domains"/>
    <property type="match status" value="1"/>
</dbReference>
<dbReference type="InterPro" id="IPR036259">
    <property type="entry name" value="MFS_trans_sf"/>
</dbReference>
<evidence type="ECO:0000313" key="8">
    <source>
        <dbReference type="EMBL" id="MQM31813.1"/>
    </source>
</evidence>
<evidence type="ECO:0000256" key="5">
    <source>
        <dbReference type="SAM" id="MobiDB-lite"/>
    </source>
</evidence>
<dbReference type="InterPro" id="IPR011701">
    <property type="entry name" value="MFS"/>
</dbReference>
<gene>
    <name evidence="8" type="ORF">CRU78_15350</name>
</gene>